<dbReference type="PANTHER" id="PTHR43701">
    <property type="entry name" value="MEMBRANE TRANSPORTER PROTEIN MJ0441-RELATED"/>
    <property type="match status" value="1"/>
</dbReference>
<comment type="caution">
    <text evidence="6">The sequence shown here is derived from an EMBL/GenBank/DDBJ whole genome shotgun (WGS) entry which is preliminary data.</text>
</comment>
<dbReference type="RefSeq" id="WP_379599490.1">
    <property type="nucleotide sequence ID" value="NZ_JBHRTN010000026.1"/>
</dbReference>
<sequence length="262" mass="26162">MQSILAVLSGSVVGFTLGLIGGGGSIMATPLLLYVVGLQPHVAIGTGALAVSVNAFANFAGHARAGNVRWREAVIFAAIGMAGASIGSWFGKSFDGERLLFLFALLMIVVGVLTLRRSGARDSSPAGVGRPVPSGRAMLVAACALAVGLLAGFFGIGGGFLIVPGLLLSTGMPMLAAIGSSLLAVGALGFATAASYAASGLVDWPVAAQYVTGGLAGGCLGMQLACRLGARKATLNRIFAGIIFAVALYMLFRNAAAFGLAG</sequence>
<evidence type="ECO:0000313" key="6">
    <source>
        <dbReference type="EMBL" id="MFC3127309.1"/>
    </source>
</evidence>
<gene>
    <name evidence="6" type="ORF">ACFOD4_19785</name>
</gene>
<feature type="transmembrane region" description="Helical" evidence="5">
    <location>
        <begin position="175"/>
        <end position="198"/>
    </location>
</feature>
<keyword evidence="4 5" id="KW-0472">Membrane</keyword>
<keyword evidence="2 5" id="KW-0812">Transmembrane</keyword>
<feature type="transmembrane region" description="Helical" evidence="5">
    <location>
        <begin position="204"/>
        <end position="226"/>
    </location>
</feature>
<comment type="subcellular location">
    <subcellularLocation>
        <location evidence="5">Cell membrane</location>
        <topology evidence="5">Multi-pass membrane protein</topology>
    </subcellularLocation>
    <subcellularLocation>
        <location evidence="1">Membrane</location>
        <topology evidence="1">Multi-pass membrane protein</topology>
    </subcellularLocation>
</comment>
<evidence type="ECO:0000256" key="3">
    <source>
        <dbReference type="ARBA" id="ARBA00022989"/>
    </source>
</evidence>
<evidence type="ECO:0000256" key="2">
    <source>
        <dbReference type="ARBA" id="ARBA00022692"/>
    </source>
</evidence>
<proteinExistence type="inferred from homology"/>
<feature type="transmembrane region" description="Helical" evidence="5">
    <location>
        <begin position="42"/>
        <end position="61"/>
    </location>
</feature>
<dbReference type="EMBL" id="JBHRTN010000026">
    <property type="protein sequence ID" value="MFC3127309.1"/>
    <property type="molecule type" value="Genomic_DNA"/>
</dbReference>
<feature type="transmembrane region" description="Helical" evidence="5">
    <location>
        <begin position="98"/>
        <end position="117"/>
    </location>
</feature>
<protein>
    <recommendedName>
        <fullName evidence="5">Probable membrane transporter protein</fullName>
    </recommendedName>
</protein>
<dbReference type="Pfam" id="PF01925">
    <property type="entry name" value="TauE"/>
    <property type="match status" value="1"/>
</dbReference>
<keyword evidence="5" id="KW-1003">Cell membrane</keyword>
<organism evidence="6 7">
    <name type="scientific">Teichococcus globiformis</name>
    <dbReference type="NCBI Taxonomy" id="2307229"/>
    <lineage>
        <taxon>Bacteria</taxon>
        <taxon>Pseudomonadati</taxon>
        <taxon>Pseudomonadota</taxon>
        <taxon>Alphaproteobacteria</taxon>
        <taxon>Acetobacterales</taxon>
        <taxon>Roseomonadaceae</taxon>
        <taxon>Roseomonas</taxon>
    </lineage>
</organism>
<evidence type="ECO:0000256" key="4">
    <source>
        <dbReference type="ARBA" id="ARBA00023136"/>
    </source>
</evidence>
<feature type="transmembrane region" description="Helical" evidence="5">
    <location>
        <begin position="238"/>
        <end position="261"/>
    </location>
</feature>
<dbReference type="InterPro" id="IPR002781">
    <property type="entry name" value="TM_pro_TauE-like"/>
</dbReference>
<dbReference type="PANTHER" id="PTHR43701:SF2">
    <property type="entry name" value="MEMBRANE TRANSPORTER PROTEIN YJNA-RELATED"/>
    <property type="match status" value="1"/>
</dbReference>
<reference evidence="7" key="1">
    <citation type="journal article" date="2019" name="Int. J. Syst. Evol. Microbiol.">
        <title>The Global Catalogue of Microorganisms (GCM) 10K type strain sequencing project: providing services to taxonomists for standard genome sequencing and annotation.</title>
        <authorList>
            <consortium name="The Broad Institute Genomics Platform"/>
            <consortium name="The Broad Institute Genome Sequencing Center for Infectious Disease"/>
            <person name="Wu L."/>
            <person name="Ma J."/>
        </authorList>
    </citation>
    <scope>NUCLEOTIDE SEQUENCE [LARGE SCALE GENOMIC DNA]</scope>
    <source>
        <strain evidence="7">KCTC 52094</strain>
    </source>
</reference>
<evidence type="ECO:0000313" key="7">
    <source>
        <dbReference type="Proteomes" id="UP001595593"/>
    </source>
</evidence>
<comment type="similarity">
    <text evidence="5">Belongs to the 4-toluene sulfonate uptake permease (TSUP) (TC 2.A.102) family.</text>
</comment>
<feature type="transmembrane region" description="Helical" evidence="5">
    <location>
        <begin position="137"/>
        <end position="163"/>
    </location>
</feature>
<feature type="transmembrane region" description="Helical" evidence="5">
    <location>
        <begin position="73"/>
        <end position="91"/>
    </location>
</feature>
<name>A0ABV7G3R8_9PROT</name>
<dbReference type="Proteomes" id="UP001595593">
    <property type="component" value="Unassembled WGS sequence"/>
</dbReference>
<dbReference type="InterPro" id="IPR051598">
    <property type="entry name" value="TSUP/Inactive_protease-like"/>
</dbReference>
<keyword evidence="7" id="KW-1185">Reference proteome</keyword>
<evidence type="ECO:0000256" key="1">
    <source>
        <dbReference type="ARBA" id="ARBA00004141"/>
    </source>
</evidence>
<feature type="transmembrane region" description="Helical" evidence="5">
    <location>
        <begin position="12"/>
        <end position="35"/>
    </location>
</feature>
<accession>A0ABV7G3R8</accession>
<evidence type="ECO:0000256" key="5">
    <source>
        <dbReference type="RuleBase" id="RU363041"/>
    </source>
</evidence>
<keyword evidence="3 5" id="KW-1133">Transmembrane helix</keyword>